<dbReference type="InParanoid" id="A0A0Q3H227"/>
<evidence type="ECO:0000313" key="2">
    <source>
        <dbReference type="EMBL" id="KQJ82131.1"/>
    </source>
</evidence>
<evidence type="ECO:0000313" key="3">
    <source>
        <dbReference type="EnsemblPlants" id="KQJ82131"/>
    </source>
</evidence>
<reference evidence="3" key="3">
    <citation type="submission" date="2018-08" db="UniProtKB">
        <authorList>
            <consortium name="EnsemblPlants"/>
        </authorList>
    </citation>
    <scope>IDENTIFICATION</scope>
    <source>
        <strain evidence="3">cv. Bd21</strain>
    </source>
</reference>
<reference evidence="2 3" key="1">
    <citation type="journal article" date="2010" name="Nature">
        <title>Genome sequencing and analysis of the model grass Brachypodium distachyon.</title>
        <authorList>
            <consortium name="International Brachypodium Initiative"/>
        </authorList>
    </citation>
    <scope>NUCLEOTIDE SEQUENCE [LARGE SCALE GENOMIC DNA]</scope>
    <source>
        <strain evidence="2 3">Bd21</strain>
    </source>
</reference>
<feature type="chain" id="PRO_5033238029" evidence="1">
    <location>
        <begin position="30"/>
        <end position="63"/>
    </location>
</feature>
<reference evidence="2" key="2">
    <citation type="submission" date="2017-06" db="EMBL/GenBank/DDBJ databases">
        <title>WGS assembly of Brachypodium distachyon.</title>
        <authorList>
            <consortium name="The International Brachypodium Initiative"/>
            <person name="Lucas S."/>
            <person name="Harmon-Smith M."/>
            <person name="Lail K."/>
            <person name="Tice H."/>
            <person name="Grimwood J."/>
            <person name="Bruce D."/>
            <person name="Barry K."/>
            <person name="Shu S."/>
            <person name="Lindquist E."/>
            <person name="Wang M."/>
            <person name="Pitluck S."/>
            <person name="Vogel J.P."/>
            <person name="Garvin D.F."/>
            <person name="Mockler T.C."/>
            <person name="Schmutz J."/>
            <person name="Rokhsar D."/>
            <person name="Bevan M.W."/>
        </authorList>
    </citation>
    <scope>NUCLEOTIDE SEQUENCE</scope>
    <source>
        <strain evidence="2">Bd21</strain>
    </source>
</reference>
<feature type="signal peptide" evidence="1">
    <location>
        <begin position="1"/>
        <end position="29"/>
    </location>
</feature>
<evidence type="ECO:0000313" key="4">
    <source>
        <dbReference type="Proteomes" id="UP000008810"/>
    </source>
</evidence>
<name>A0A0Q3H227_BRADI</name>
<dbReference type="EMBL" id="CM000884">
    <property type="protein sequence ID" value="KQJ82131.1"/>
    <property type="molecule type" value="Genomic_DNA"/>
</dbReference>
<dbReference type="AlphaFoldDB" id="A0A0Q3H227"/>
<gene>
    <name evidence="2" type="ORF">BRADI_5g06485v3</name>
</gene>
<accession>A0A0Q3H227</accession>
<protein>
    <submittedName>
        <fullName evidence="2 3">Uncharacterized protein</fullName>
    </submittedName>
</protein>
<keyword evidence="4" id="KW-1185">Reference proteome</keyword>
<dbReference type="FunCoup" id="A0A0Q3H227">
    <property type="interactions" value="817"/>
</dbReference>
<dbReference type="EnsemblPlants" id="KQJ82131">
    <property type="protein sequence ID" value="KQJ82131"/>
    <property type="gene ID" value="BRADI_5g06485v3"/>
</dbReference>
<dbReference type="OrthoDB" id="678141at2759"/>
<evidence type="ECO:0000256" key="1">
    <source>
        <dbReference type="SAM" id="SignalP"/>
    </source>
</evidence>
<organism evidence="2">
    <name type="scientific">Brachypodium distachyon</name>
    <name type="common">Purple false brome</name>
    <name type="synonym">Trachynia distachya</name>
    <dbReference type="NCBI Taxonomy" id="15368"/>
    <lineage>
        <taxon>Eukaryota</taxon>
        <taxon>Viridiplantae</taxon>
        <taxon>Streptophyta</taxon>
        <taxon>Embryophyta</taxon>
        <taxon>Tracheophyta</taxon>
        <taxon>Spermatophyta</taxon>
        <taxon>Magnoliopsida</taxon>
        <taxon>Liliopsida</taxon>
        <taxon>Poales</taxon>
        <taxon>Poaceae</taxon>
        <taxon>BOP clade</taxon>
        <taxon>Pooideae</taxon>
        <taxon>Stipodae</taxon>
        <taxon>Brachypodieae</taxon>
        <taxon>Brachypodium</taxon>
    </lineage>
</organism>
<dbReference type="Gramene" id="KQJ82131">
    <property type="protein sequence ID" value="KQJ82131"/>
    <property type="gene ID" value="BRADI_5g06485v3"/>
</dbReference>
<keyword evidence="1" id="KW-0732">Signal</keyword>
<proteinExistence type="predicted"/>
<dbReference type="Proteomes" id="UP000008810">
    <property type="component" value="Chromosome 5"/>
</dbReference>
<sequence>MAATAMTMIRMVLLSVFLVQILNVMAVSARTLKGDGWLEDGIGMVMEMLGDLKSGSNPPTHCC</sequence>